<evidence type="ECO:0000259" key="3">
    <source>
        <dbReference type="Pfam" id="PF26430"/>
    </source>
</evidence>
<dbReference type="Pfam" id="PF26430">
    <property type="entry name" value="ConA_BAM2"/>
    <property type="match status" value="1"/>
</dbReference>
<feature type="domain" description="BAM-2-like concanavalin A-like" evidence="3">
    <location>
        <begin position="898"/>
        <end position="1080"/>
    </location>
</feature>
<feature type="compositionally biased region" description="Basic and acidic residues" evidence="1">
    <location>
        <begin position="1230"/>
        <end position="1240"/>
    </location>
</feature>
<feature type="region of interest" description="Disordered" evidence="1">
    <location>
        <begin position="62"/>
        <end position="86"/>
    </location>
</feature>
<feature type="compositionally biased region" description="Low complexity" evidence="1">
    <location>
        <begin position="1209"/>
        <end position="1221"/>
    </location>
</feature>
<name>A0AAD4NCB1_9BILA</name>
<keyword evidence="2" id="KW-0472">Membrane</keyword>
<gene>
    <name evidence="4" type="ORF">DdX_04624</name>
</gene>
<sequence length="1363" mass="149796">MRPSACPQTRFPAQKSHIRGPLLYEADYYWKSLGKHHLERASRPAGWIRSIMRTRRKVQPNLNRSHQVTVSSSQPSTSDLNTCNTESPRLSQRFSEIASADQKHVTYHPKQSKCLLIVTLFLIISLGTASCTNSARSCRDHYLAGHSETSGPPIPLPLSRNAGTDAESEDDNVFWIDCQFPSQQTTMATTDSSHLSVVTVIHNGLEQWTWLGSEEDKRTVGYQVSDWQFLRSIVSESDDCVQDLLIRWPSISGSPLLAHSAVTTEYLEMDKSISSADYGESVPLPQDNSNQLGYKEPHFSVEMLNGDRMTFTRNSTLPNYRDEIIRLDGQKSGILHIFPSSSSDTQTRIAIRAGPLKCRQQVVRRTECLFELTSDSEHLTIDVEKAAKRAKVPADSLSFSFRTDKPTASLLSVKTDDGETIQVDLVDGYLISANHIVHPVKLLSDGQWHQATINLQTMTLRFDDAHSTAISLRPSGSDYSAKLSELSVLIKSQVTAIHLNPQPNSGNGESEKNKKTGEEKWLCSDSSGLIHAKQSRSFNFGQHICANANNGESKSYCNCKGPNSALSSTGGVAACDMPKDYEAFRLARTSDKLAFFFVPLMMPRSTVSVVFRSESNVGLVLFGTWSAQGSHTIKSRATSPASDEVSSRIQVYFIDKTMYAAACIRLADGNERCYSCSIYGPRGFATGEWLRVSIFSNGVYQFMTVDERICNLSPNSAVLDSSELYKISGGHSASSNVLFVGGMYYAKHPHLKLFVDDAFRREFHENTREKPPSLQGCIAEIAVMGRKIDLSGTFTNQMQRISKPNSSTTAQSIFSMATGCEDCSPLCQHAPCHLSSPDTLAQCNCPAVYSLTMASNGGCAAPNPSSYAALSENTVSMLSTASLLLATNQTGLTLDYNQPLISSGRSLKVVDRIWMLLRFPSVNEDMKTIVQMGGIKIQVGSSGEKVIVELDYGVKEEFTITAQSSDDRLHLLAIERNPSIGTAIDHKFLTVRLDNDIRSLPGLDEIPFGAHQHTGDARVKITPVLAVQDEEYSNKYSPENAGCIAELAVSFATRDESLSPKHRSRLGNEDDYLLQIIEDVQQKASSEFSTQNPKQKLILTSRPCGVRDESMWYGNSSAYGKVSDYDPDGTGSQYNGPMTSLASILISLLLILLLLCSIIGYCYFRSRKNSAKSYYTTGINHGSKDRFDRFSLGSTDEKQPLHCTPMVDSSRTSSSPLTSPSDYISATAEALKDSARRTPDDGIGSSSFRSEASGNTGESYRANYAIILPESDFTPNKLRPPDDEFVIDQYNASPRSSQRFARPHPQSGSLLRRPVIPDSGNLTPEPAPRAVAITAATQKQNNATIPTSTSSLAPIARLEEDGE</sequence>
<protein>
    <recommendedName>
        <fullName evidence="3">BAM-2-like concanavalin A-like domain-containing protein</fullName>
    </recommendedName>
</protein>
<evidence type="ECO:0000313" key="5">
    <source>
        <dbReference type="Proteomes" id="UP001201812"/>
    </source>
</evidence>
<keyword evidence="2" id="KW-1133">Transmembrane helix</keyword>
<feature type="region of interest" description="Disordered" evidence="1">
    <location>
        <begin position="1190"/>
        <end position="1256"/>
    </location>
</feature>
<dbReference type="EMBL" id="JAKKPZ010000004">
    <property type="protein sequence ID" value="KAI1722312.1"/>
    <property type="molecule type" value="Genomic_DNA"/>
</dbReference>
<dbReference type="InterPro" id="IPR058815">
    <property type="entry name" value="ConA_BAM2-like"/>
</dbReference>
<proteinExistence type="predicted"/>
<dbReference type="Gene3D" id="2.60.120.200">
    <property type="match status" value="2"/>
</dbReference>
<feature type="transmembrane region" description="Helical" evidence="2">
    <location>
        <begin position="1141"/>
        <end position="1164"/>
    </location>
</feature>
<dbReference type="CDD" id="cd00110">
    <property type="entry name" value="LamG"/>
    <property type="match status" value="1"/>
</dbReference>
<feature type="compositionally biased region" description="Low complexity" evidence="1">
    <location>
        <begin position="65"/>
        <end position="78"/>
    </location>
</feature>
<keyword evidence="2" id="KW-0812">Transmembrane</keyword>
<feature type="region of interest" description="Disordered" evidence="1">
    <location>
        <begin position="1291"/>
        <end position="1363"/>
    </location>
</feature>
<dbReference type="InterPro" id="IPR001791">
    <property type="entry name" value="Laminin_G"/>
</dbReference>
<dbReference type="SUPFAM" id="SSF49899">
    <property type="entry name" value="Concanavalin A-like lectins/glucanases"/>
    <property type="match status" value="1"/>
</dbReference>
<keyword evidence="5" id="KW-1185">Reference proteome</keyword>
<comment type="caution">
    <text evidence="4">The sequence shown here is derived from an EMBL/GenBank/DDBJ whole genome shotgun (WGS) entry which is preliminary data.</text>
</comment>
<dbReference type="Proteomes" id="UP001201812">
    <property type="component" value="Unassembled WGS sequence"/>
</dbReference>
<evidence type="ECO:0000256" key="1">
    <source>
        <dbReference type="SAM" id="MobiDB-lite"/>
    </source>
</evidence>
<feature type="compositionally biased region" description="Polar residues" evidence="1">
    <location>
        <begin position="1335"/>
        <end position="1352"/>
    </location>
</feature>
<accession>A0AAD4NCB1</accession>
<evidence type="ECO:0000313" key="4">
    <source>
        <dbReference type="EMBL" id="KAI1722312.1"/>
    </source>
</evidence>
<reference evidence="4" key="1">
    <citation type="submission" date="2022-01" db="EMBL/GenBank/DDBJ databases">
        <title>Genome Sequence Resource for Two Populations of Ditylenchus destructor, the Migratory Endoparasitic Phytonematode.</title>
        <authorList>
            <person name="Zhang H."/>
            <person name="Lin R."/>
            <person name="Xie B."/>
        </authorList>
    </citation>
    <scope>NUCLEOTIDE SEQUENCE</scope>
    <source>
        <strain evidence="4">BazhouSP</strain>
    </source>
</reference>
<feature type="compositionally biased region" description="Polar residues" evidence="1">
    <location>
        <begin position="1244"/>
        <end position="1256"/>
    </location>
</feature>
<organism evidence="4 5">
    <name type="scientific">Ditylenchus destructor</name>
    <dbReference type="NCBI Taxonomy" id="166010"/>
    <lineage>
        <taxon>Eukaryota</taxon>
        <taxon>Metazoa</taxon>
        <taxon>Ecdysozoa</taxon>
        <taxon>Nematoda</taxon>
        <taxon>Chromadorea</taxon>
        <taxon>Rhabditida</taxon>
        <taxon>Tylenchina</taxon>
        <taxon>Tylenchomorpha</taxon>
        <taxon>Sphaerularioidea</taxon>
        <taxon>Anguinidae</taxon>
        <taxon>Anguininae</taxon>
        <taxon>Ditylenchus</taxon>
    </lineage>
</organism>
<feature type="compositionally biased region" description="Basic and acidic residues" evidence="1">
    <location>
        <begin position="1190"/>
        <end position="1200"/>
    </location>
</feature>
<evidence type="ECO:0000256" key="2">
    <source>
        <dbReference type="SAM" id="Phobius"/>
    </source>
</evidence>
<dbReference type="InterPro" id="IPR013320">
    <property type="entry name" value="ConA-like_dom_sf"/>
</dbReference>